<dbReference type="SMART" id="SM00530">
    <property type="entry name" value="HTH_XRE"/>
    <property type="match status" value="1"/>
</dbReference>
<protein>
    <submittedName>
        <fullName evidence="3">Helix-turn-helix protein</fullName>
    </submittedName>
</protein>
<organism evidence="3 4">
    <name type="scientific">Amycolatopsis sulphurea</name>
    <dbReference type="NCBI Taxonomy" id="76022"/>
    <lineage>
        <taxon>Bacteria</taxon>
        <taxon>Bacillati</taxon>
        <taxon>Actinomycetota</taxon>
        <taxon>Actinomycetes</taxon>
        <taxon>Pseudonocardiales</taxon>
        <taxon>Pseudonocardiaceae</taxon>
        <taxon>Amycolatopsis</taxon>
    </lineage>
</organism>
<comment type="caution">
    <text evidence="3">The sequence shown here is derived from an EMBL/GenBank/DDBJ whole genome shotgun (WGS) entry which is preliminary data.</text>
</comment>
<evidence type="ECO:0000259" key="2">
    <source>
        <dbReference type="PROSITE" id="PS50943"/>
    </source>
</evidence>
<dbReference type="CDD" id="cd00093">
    <property type="entry name" value="HTH_XRE"/>
    <property type="match status" value="1"/>
</dbReference>
<dbReference type="Pfam" id="PF01381">
    <property type="entry name" value="HTH_3"/>
    <property type="match status" value="1"/>
</dbReference>
<dbReference type="PANTHER" id="PTHR46797:SF1">
    <property type="entry name" value="METHYLPHOSPHONATE SYNTHASE"/>
    <property type="match status" value="1"/>
</dbReference>
<evidence type="ECO:0000313" key="3">
    <source>
        <dbReference type="EMBL" id="PFG46719.1"/>
    </source>
</evidence>
<dbReference type="PANTHER" id="PTHR46797">
    <property type="entry name" value="HTH-TYPE TRANSCRIPTIONAL REGULATOR"/>
    <property type="match status" value="1"/>
</dbReference>
<accession>A0A2A9F8I3</accession>
<dbReference type="EMBL" id="PDJK01000002">
    <property type="protein sequence ID" value="PFG46719.1"/>
    <property type="molecule type" value="Genomic_DNA"/>
</dbReference>
<dbReference type="InterPro" id="IPR010982">
    <property type="entry name" value="Lambda_DNA-bd_dom_sf"/>
</dbReference>
<dbReference type="GO" id="GO:0003677">
    <property type="term" value="F:DNA binding"/>
    <property type="evidence" value="ECO:0007669"/>
    <property type="project" value="UniProtKB-KW"/>
</dbReference>
<name>A0A2A9F8I3_9PSEU</name>
<dbReference type="GO" id="GO:0003700">
    <property type="term" value="F:DNA-binding transcription factor activity"/>
    <property type="evidence" value="ECO:0007669"/>
    <property type="project" value="TreeGrafter"/>
</dbReference>
<dbReference type="AlphaFoldDB" id="A0A2A9F8I3"/>
<dbReference type="InterPro" id="IPR050807">
    <property type="entry name" value="TransReg_Diox_bact_type"/>
</dbReference>
<reference evidence="3 4" key="1">
    <citation type="submission" date="2017-10" db="EMBL/GenBank/DDBJ databases">
        <title>Sequencing the genomes of 1000 actinobacteria strains.</title>
        <authorList>
            <person name="Klenk H.-P."/>
        </authorList>
    </citation>
    <scope>NUCLEOTIDE SEQUENCE [LARGE SCALE GENOMIC DNA]</scope>
    <source>
        <strain evidence="3 4">DSM 46092</strain>
    </source>
</reference>
<gene>
    <name evidence="3" type="ORF">ATK36_1712</name>
</gene>
<dbReference type="GO" id="GO:0005829">
    <property type="term" value="C:cytosol"/>
    <property type="evidence" value="ECO:0007669"/>
    <property type="project" value="TreeGrafter"/>
</dbReference>
<evidence type="ECO:0000313" key="4">
    <source>
        <dbReference type="Proteomes" id="UP000243542"/>
    </source>
</evidence>
<proteinExistence type="predicted"/>
<keyword evidence="1" id="KW-0238">DNA-binding</keyword>
<dbReference type="PROSITE" id="PS50943">
    <property type="entry name" value="HTH_CROC1"/>
    <property type="match status" value="1"/>
</dbReference>
<feature type="domain" description="HTH cro/C1-type" evidence="2">
    <location>
        <begin position="17"/>
        <end position="71"/>
    </location>
</feature>
<dbReference type="Gene3D" id="1.10.260.40">
    <property type="entry name" value="lambda repressor-like DNA-binding domains"/>
    <property type="match status" value="1"/>
</dbReference>
<dbReference type="SUPFAM" id="SSF47413">
    <property type="entry name" value="lambda repressor-like DNA-binding domains"/>
    <property type="match status" value="1"/>
</dbReference>
<sequence>MAKPPVSSATRTFGERVRECRHELGVSQETLAACAGLHWTFVSQAERGLRNISLHNLLKLSAGLQVDPARLVTGLEPPES</sequence>
<dbReference type="Proteomes" id="UP000243542">
    <property type="component" value="Unassembled WGS sequence"/>
</dbReference>
<dbReference type="InterPro" id="IPR001387">
    <property type="entry name" value="Cro/C1-type_HTH"/>
</dbReference>
<dbReference type="RefSeq" id="WP_098510752.1">
    <property type="nucleotide sequence ID" value="NZ_JBIAKZ010000005.1"/>
</dbReference>
<keyword evidence="4" id="KW-1185">Reference proteome</keyword>
<evidence type="ECO:0000256" key="1">
    <source>
        <dbReference type="ARBA" id="ARBA00023125"/>
    </source>
</evidence>